<organism evidence="2">
    <name type="scientific">marine sediment metagenome</name>
    <dbReference type="NCBI Taxonomy" id="412755"/>
    <lineage>
        <taxon>unclassified sequences</taxon>
        <taxon>metagenomes</taxon>
        <taxon>ecological metagenomes</taxon>
    </lineage>
</organism>
<evidence type="ECO:0000259" key="1">
    <source>
        <dbReference type="Pfam" id="PF00534"/>
    </source>
</evidence>
<dbReference type="EMBL" id="BARS01030643">
    <property type="protein sequence ID" value="GAG24208.1"/>
    <property type="molecule type" value="Genomic_DNA"/>
</dbReference>
<gene>
    <name evidence="2" type="ORF">S01H1_47776</name>
</gene>
<accession>X0WI72</accession>
<dbReference type="InterPro" id="IPR001296">
    <property type="entry name" value="Glyco_trans_1"/>
</dbReference>
<feature type="non-terminal residue" evidence="2">
    <location>
        <position position="1"/>
    </location>
</feature>
<dbReference type="AlphaFoldDB" id="X0WI72"/>
<sequence length="122" mass="14359">LLYLPSKLKECAFDIAIAPLIETGFNQCKSDIKIKEYAALGVPVIATRMKPYSLSVKEGYTGFLATTGKEWFDSLELLIKNKDLREKLGRNNYRWYKENTIDKHIHKWMAFYNRVISFKFKW</sequence>
<comment type="caution">
    <text evidence="2">The sequence shown here is derived from an EMBL/GenBank/DDBJ whole genome shotgun (WGS) entry which is preliminary data.</text>
</comment>
<feature type="domain" description="Glycosyl transferase family 1" evidence="1">
    <location>
        <begin position="34"/>
        <end position="95"/>
    </location>
</feature>
<proteinExistence type="predicted"/>
<dbReference type="Gene3D" id="3.40.50.2000">
    <property type="entry name" value="Glycogen Phosphorylase B"/>
    <property type="match status" value="1"/>
</dbReference>
<dbReference type="GO" id="GO:0016757">
    <property type="term" value="F:glycosyltransferase activity"/>
    <property type="evidence" value="ECO:0007669"/>
    <property type="project" value="InterPro"/>
</dbReference>
<name>X0WI72_9ZZZZ</name>
<protein>
    <recommendedName>
        <fullName evidence="1">Glycosyl transferase family 1 domain-containing protein</fullName>
    </recommendedName>
</protein>
<dbReference type="SUPFAM" id="SSF53756">
    <property type="entry name" value="UDP-Glycosyltransferase/glycogen phosphorylase"/>
    <property type="match status" value="1"/>
</dbReference>
<reference evidence="2" key="1">
    <citation type="journal article" date="2014" name="Front. Microbiol.">
        <title>High frequency of phylogenetically diverse reductive dehalogenase-homologous genes in deep subseafloor sedimentary metagenomes.</title>
        <authorList>
            <person name="Kawai M."/>
            <person name="Futagami T."/>
            <person name="Toyoda A."/>
            <person name="Takaki Y."/>
            <person name="Nishi S."/>
            <person name="Hori S."/>
            <person name="Arai W."/>
            <person name="Tsubouchi T."/>
            <person name="Morono Y."/>
            <person name="Uchiyama I."/>
            <person name="Ito T."/>
            <person name="Fujiyama A."/>
            <person name="Inagaki F."/>
            <person name="Takami H."/>
        </authorList>
    </citation>
    <scope>NUCLEOTIDE SEQUENCE</scope>
    <source>
        <strain evidence="2">Expedition CK06-06</strain>
    </source>
</reference>
<evidence type="ECO:0000313" key="2">
    <source>
        <dbReference type="EMBL" id="GAG24208.1"/>
    </source>
</evidence>
<dbReference type="Pfam" id="PF00534">
    <property type="entry name" value="Glycos_transf_1"/>
    <property type="match status" value="1"/>
</dbReference>